<protein>
    <recommendedName>
        <fullName evidence="3">Small integral membrane protein (DUF2273)</fullName>
    </recommendedName>
</protein>
<sequence>MNATTLCLAVGLALGFAVAFGGFGAFAIVLVFALLGLVVGRWLDGELDVAGLVRTAQRRSGR</sequence>
<gene>
    <name evidence="1" type="ORF">ERS450000_01758</name>
</gene>
<evidence type="ECO:0000313" key="1">
    <source>
        <dbReference type="EMBL" id="CRY76254.1"/>
    </source>
</evidence>
<name>A0A0H5NM34_NOCFR</name>
<dbReference type="OMA" id="FVAGRAM"/>
<accession>A0A0H5NM34</accession>
<organism evidence="1 2">
    <name type="scientific">Nocardia farcinica</name>
    <dbReference type="NCBI Taxonomy" id="37329"/>
    <lineage>
        <taxon>Bacteria</taxon>
        <taxon>Bacillati</taxon>
        <taxon>Actinomycetota</taxon>
        <taxon>Actinomycetes</taxon>
        <taxon>Mycobacteriales</taxon>
        <taxon>Nocardiaceae</taxon>
        <taxon>Nocardia</taxon>
    </lineage>
</organism>
<dbReference type="Proteomes" id="UP000057820">
    <property type="component" value="Chromosome 1"/>
</dbReference>
<dbReference type="RefSeq" id="WP_011208872.1">
    <property type="nucleotide sequence ID" value="NZ_CAACYE020000001.1"/>
</dbReference>
<evidence type="ECO:0000313" key="2">
    <source>
        <dbReference type="Proteomes" id="UP000057820"/>
    </source>
</evidence>
<dbReference type="KEGG" id="nfr:ERS450000_01758"/>
<reference evidence="2" key="1">
    <citation type="submission" date="2015-03" db="EMBL/GenBank/DDBJ databases">
        <authorList>
            <consortium name="Pathogen Informatics"/>
        </authorList>
    </citation>
    <scope>NUCLEOTIDE SEQUENCE [LARGE SCALE GENOMIC DNA]</scope>
    <source>
        <strain evidence="2">NCTC11134</strain>
    </source>
</reference>
<evidence type="ECO:0008006" key="3">
    <source>
        <dbReference type="Google" id="ProtNLM"/>
    </source>
</evidence>
<dbReference type="AlphaFoldDB" id="A0A0H5NM34"/>
<dbReference type="EMBL" id="LN868938">
    <property type="protein sequence ID" value="CRY76254.1"/>
    <property type="molecule type" value="Genomic_DNA"/>
</dbReference>
<dbReference type="GeneID" id="61133096"/>
<proteinExistence type="predicted"/>